<comment type="caution">
    <text evidence="2">The sequence shown here is derived from an EMBL/GenBank/DDBJ whole genome shotgun (WGS) entry which is preliminary data.</text>
</comment>
<feature type="region of interest" description="Disordered" evidence="1">
    <location>
        <begin position="270"/>
        <end position="294"/>
    </location>
</feature>
<dbReference type="EMBL" id="JNVN01001683">
    <property type="protein sequence ID" value="KHJ32992.1"/>
    <property type="molecule type" value="Genomic_DNA"/>
</dbReference>
<feature type="region of interest" description="Disordered" evidence="1">
    <location>
        <begin position="174"/>
        <end position="218"/>
    </location>
</feature>
<proteinExistence type="predicted"/>
<dbReference type="STRING" id="52586.A0A0B1P2S8"/>
<evidence type="ECO:0000313" key="2">
    <source>
        <dbReference type="EMBL" id="KHJ32992.1"/>
    </source>
</evidence>
<feature type="compositionally biased region" description="Polar residues" evidence="1">
    <location>
        <begin position="52"/>
        <end position="65"/>
    </location>
</feature>
<feature type="compositionally biased region" description="Low complexity" evidence="1">
    <location>
        <begin position="37"/>
        <end position="51"/>
    </location>
</feature>
<feature type="compositionally biased region" description="Polar residues" evidence="1">
    <location>
        <begin position="174"/>
        <end position="196"/>
    </location>
</feature>
<dbReference type="AlphaFoldDB" id="A0A0B1P2S8"/>
<name>A0A0B1P2S8_UNCNE</name>
<evidence type="ECO:0000256" key="1">
    <source>
        <dbReference type="SAM" id="MobiDB-lite"/>
    </source>
</evidence>
<dbReference type="HOGENOM" id="CLU_023476_0_0_1"/>
<dbReference type="PANTHER" id="PTHR38702:SF1">
    <property type="entry name" value="CALPONIN-HOMOLOGY (CH) DOMAIN-CONTAINING PROTEIN"/>
    <property type="match status" value="1"/>
</dbReference>
<gene>
    <name evidence="2" type="ORF">EV44_g6524</name>
</gene>
<feature type="region of interest" description="Disordered" evidence="1">
    <location>
        <begin position="1"/>
        <end position="70"/>
    </location>
</feature>
<dbReference type="Proteomes" id="UP000030854">
    <property type="component" value="Unassembled WGS sequence"/>
</dbReference>
<protein>
    <submittedName>
        <fullName evidence="2">Uncharacterized protein</fullName>
    </submittedName>
</protein>
<dbReference type="OMA" id="LQGMHIL"/>
<organism evidence="2 3">
    <name type="scientific">Uncinula necator</name>
    <name type="common">Grape powdery mildew</name>
    <dbReference type="NCBI Taxonomy" id="52586"/>
    <lineage>
        <taxon>Eukaryota</taxon>
        <taxon>Fungi</taxon>
        <taxon>Dikarya</taxon>
        <taxon>Ascomycota</taxon>
        <taxon>Pezizomycotina</taxon>
        <taxon>Leotiomycetes</taxon>
        <taxon>Erysiphales</taxon>
        <taxon>Erysiphaceae</taxon>
        <taxon>Erysiphe</taxon>
    </lineage>
</organism>
<dbReference type="PANTHER" id="PTHR38702">
    <property type="entry name" value="CALPONIN-HOMOLOGY (CH) DOMAIN-CONTAINING PROTEIN"/>
    <property type="match status" value="1"/>
</dbReference>
<feature type="compositionally biased region" description="Polar residues" evidence="1">
    <location>
        <begin position="16"/>
        <end position="33"/>
    </location>
</feature>
<evidence type="ECO:0000313" key="3">
    <source>
        <dbReference type="Proteomes" id="UP000030854"/>
    </source>
</evidence>
<reference evidence="2 3" key="1">
    <citation type="journal article" date="2014" name="BMC Genomics">
        <title>Adaptive genomic structural variation in the grape powdery mildew pathogen, Erysiphe necator.</title>
        <authorList>
            <person name="Jones L."/>
            <person name="Riaz S."/>
            <person name="Morales-Cruz A."/>
            <person name="Amrine K.C."/>
            <person name="McGuire B."/>
            <person name="Gubler W.D."/>
            <person name="Walker M.A."/>
            <person name="Cantu D."/>
        </authorList>
    </citation>
    <scope>NUCLEOTIDE SEQUENCE [LARGE SCALE GENOMIC DNA]</scope>
    <source>
        <strain evidence="3">c</strain>
    </source>
</reference>
<accession>A0A0B1P2S8</accession>
<sequence>MGMGPTSITPEHLSFDQLSPSSLTAPNSLTSSCHPPLSRSLSTTSTGSMLSAKTSSTGRDSLGSTTSYSDTSVFRSSTSSSKLKARKSFDVSEKQSRRGFVRPQGTNFAASARSRESVLSLGSIAHLQYYFARTGLLDGRGGRRARKKAEKDNLEFPESLLSFGTINISSDLDSSCISNGSPPTSPQPKESTNSSYLGEVEDENEDEESFFSSEDEEDLQYMLPPTVSTYNHREKYIPRLPTLEELKEELEKTLLDAKTVLDEIKSDLSSITQSPISKESNQVSEDEKSRKKHQNWHEIQGLHILDVMTLAIRAAKMYYTAHDQPDRLAAIKTEREIRSDLLSVMEVLRNMATRNFAFGVKIDEHKLMEQWVASVYDILCREEILIEAERSQWASWTWLDDNWNGSTEEREWAFLKSMDPDSGNLPPFRSVDSLKDTELPSEFLADLMTGLRLVKIHNAVVRKSKRPFGAIGRWHTDFRKPYRCTENLRFWIKAAELRFEVVLDVDVTSIVHGANRKAWKDFEVAILTWCSIARSEITMSLKT</sequence>
<feature type="compositionally biased region" description="Polar residues" evidence="1">
    <location>
        <begin position="270"/>
        <end position="283"/>
    </location>
</feature>
<feature type="compositionally biased region" description="Acidic residues" evidence="1">
    <location>
        <begin position="199"/>
        <end position="218"/>
    </location>
</feature>
<keyword evidence="3" id="KW-1185">Reference proteome</keyword>